<protein>
    <submittedName>
        <fullName evidence="2">Uncharacterized protein</fullName>
    </submittedName>
</protein>
<sequence length="87" mass="9191">MIGLLLFAILVVLLIVSGLMPGVMRAIGSLLSLAVIIAIFTMIGWAAALGGVAISIAALFAIDAWNSPDAQRRRYLKRCGLDPNDPL</sequence>
<name>A0A1G7NFR2_9GAMM</name>
<feature type="transmembrane region" description="Helical" evidence="1">
    <location>
        <begin position="35"/>
        <end position="65"/>
    </location>
</feature>
<keyword evidence="1" id="KW-1133">Transmembrane helix</keyword>
<dbReference type="AlphaFoldDB" id="A0A1G7NFR2"/>
<proteinExistence type="predicted"/>
<gene>
    <name evidence="2" type="ORF">SAMN05216571_101416</name>
</gene>
<keyword evidence="3" id="KW-1185">Reference proteome</keyword>
<keyword evidence="1" id="KW-0812">Transmembrane</keyword>
<evidence type="ECO:0000313" key="3">
    <source>
        <dbReference type="Proteomes" id="UP000198641"/>
    </source>
</evidence>
<dbReference type="RefSeq" id="WP_092522570.1">
    <property type="nucleotide sequence ID" value="NZ_FNCI01000001.1"/>
</dbReference>
<keyword evidence="1" id="KW-0472">Membrane</keyword>
<dbReference type="EMBL" id="FNCI01000001">
    <property type="protein sequence ID" value="SDF72863.1"/>
    <property type="molecule type" value="Genomic_DNA"/>
</dbReference>
<accession>A0A1G7NFR2</accession>
<dbReference type="STRING" id="284577.SAMN05216571_101416"/>
<reference evidence="2 3" key="1">
    <citation type="submission" date="2016-10" db="EMBL/GenBank/DDBJ databases">
        <authorList>
            <person name="de Groot N.N."/>
        </authorList>
    </citation>
    <scope>NUCLEOTIDE SEQUENCE [LARGE SCALE GENOMIC DNA]</scope>
    <source>
        <strain evidence="2 3">BH539</strain>
    </source>
</reference>
<organism evidence="2 3">
    <name type="scientific">Onishia taeanensis</name>
    <dbReference type="NCBI Taxonomy" id="284577"/>
    <lineage>
        <taxon>Bacteria</taxon>
        <taxon>Pseudomonadati</taxon>
        <taxon>Pseudomonadota</taxon>
        <taxon>Gammaproteobacteria</taxon>
        <taxon>Oceanospirillales</taxon>
        <taxon>Halomonadaceae</taxon>
        <taxon>Onishia</taxon>
    </lineage>
</organism>
<evidence type="ECO:0000256" key="1">
    <source>
        <dbReference type="SAM" id="Phobius"/>
    </source>
</evidence>
<evidence type="ECO:0000313" key="2">
    <source>
        <dbReference type="EMBL" id="SDF72863.1"/>
    </source>
</evidence>
<dbReference type="Proteomes" id="UP000198641">
    <property type="component" value="Unassembled WGS sequence"/>
</dbReference>